<dbReference type="Pfam" id="PF02958">
    <property type="entry name" value="EcKL"/>
    <property type="match status" value="1"/>
</dbReference>
<evidence type="ECO:0000259" key="1">
    <source>
        <dbReference type="SMART" id="SM00587"/>
    </source>
</evidence>
<evidence type="ECO:0000313" key="2">
    <source>
        <dbReference type="EMBL" id="KAJ8872593.1"/>
    </source>
</evidence>
<dbReference type="Proteomes" id="UP001159363">
    <property type="component" value="Chromosome 10"/>
</dbReference>
<dbReference type="InterPro" id="IPR015897">
    <property type="entry name" value="CHK_kinase-like"/>
</dbReference>
<sequence length="408" mass="47536">MAVDTNPLNKNILEDLLRPKLDADSIQIESIAVRRLTKQGDNYGSTMLAVDVSLKSGTRTLHLVAKMLPKSIILQEFFQCSVTVRKEIDLYLFVRPEYERIQKENNLPDDKYLDVFPLCYGARASWKGDSAPVDEGAVILLENLKEQGYICADRFSGLDLTHCELVVDKLARFHATAIAIKIKKPEEFKATILKATNFVAVCLPYDIVLKRLEEIHEYQTMKEKINTALMKGREVFKNNYLRSPREPFATFTHLDLWTNNIMFQYEPDSTKRIPKNVKFVDFQLTGYDSPARDLLFFLYTSANMEVLSGHYEYLVRFYYDRFLDCLKILDCDTTPFAFDEFLKELEYSSIVEFWHLAIMIKVVTRSEEEAFSTDNMTYEDLRIKCNYPRAYTRRFGKLALDFASRNWI</sequence>
<organism evidence="2 3">
    <name type="scientific">Dryococelus australis</name>
    <dbReference type="NCBI Taxonomy" id="614101"/>
    <lineage>
        <taxon>Eukaryota</taxon>
        <taxon>Metazoa</taxon>
        <taxon>Ecdysozoa</taxon>
        <taxon>Arthropoda</taxon>
        <taxon>Hexapoda</taxon>
        <taxon>Insecta</taxon>
        <taxon>Pterygota</taxon>
        <taxon>Neoptera</taxon>
        <taxon>Polyneoptera</taxon>
        <taxon>Phasmatodea</taxon>
        <taxon>Verophasmatodea</taxon>
        <taxon>Anareolatae</taxon>
        <taxon>Phasmatidae</taxon>
        <taxon>Eurycanthinae</taxon>
        <taxon>Dryococelus</taxon>
    </lineage>
</organism>
<dbReference type="SMART" id="SM00587">
    <property type="entry name" value="CHK"/>
    <property type="match status" value="1"/>
</dbReference>
<comment type="caution">
    <text evidence="2">The sequence shown here is derived from an EMBL/GenBank/DDBJ whole genome shotgun (WGS) entry which is preliminary data.</text>
</comment>
<keyword evidence="3" id="KW-1185">Reference proteome</keyword>
<dbReference type="InterPro" id="IPR004119">
    <property type="entry name" value="EcKL"/>
</dbReference>
<dbReference type="EMBL" id="JARBHB010000011">
    <property type="protein sequence ID" value="KAJ8872593.1"/>
    <property type="molecule type" value="Genomic_DNA"/>
</dbReference>
<dbReference type="PANTHER" id="PTHR11012">
    <property type="entry name" value="PROTEIN KINASE-LIKE DOMAIN-CONTAINING"/>
    <property type="match status" value="1"/>
</dbReference>
<gene>
    <name evidence="2" type="ORF">PR048_026199</name>
</gene>
<protein>
    <recommendedName>
        <fullName evidence="1">CHK kinase-like domain-containing protein</fullName>
    </recommendedName>
</protein>
<name>A0ABQ9GKP4_9NEOP</name>
<dbReference type="InterPro" id="IPR011009">
    <property type="entry name" value="Kinase-like_dom_sf"/>
</dbReference>
<proteinExistence type="predicted"/>
<feature type="domain" description="CHK kinase-like" evidence="1">
    <location>
        <begin position="139"/>
        <end position="328"/>
    </location>
</feature>
<dbReference type="PANTHER" id="PTHR11012:SF55">
    <property type="entry name" value="BHLH DOMAIN-CONTAINING PROTEIN"/>
    <property type="match status" value="1"/>
</dbReference>
<dbReference type="SUPFAM" id="SSF56112">
    <property type="entry name" value="Protein kinase-like (PK-like)"/>
    <property type="match status" value="1"/>
</dbReference>
<accession>A0ABQ9GKP4</accession>
<dbReference type="Gene3D" id="3.90.1200.10">
    <property type="match status" value="1"/>
</dbReference>
<reference evidence="2 3" key="1">
    <citation type="submission" date="2023-02" db="EMBL/GenBank/DDBJ databases">
        <title>LHISI_Scaffold_Assembly.</title>
        <authorList>
            <person name="Stuart O.P."/>
            <person name="Cleave R."/>
            <person name="Magrath M.J.L."/>
            <person name="Mikheyev A.S."/>
        </authorList>
    </citation>
    <scope>NUCLEOTIDE SEQUENCE [LARGE SCALE GENOMIC DNA]</scope>
    <source>
        <strain evidence="2">Daus_M_001</strain>
        <tissue evidence="2">Leg muscle</tissue>
    </source>
</reference>
<evidence type="ECO:0000313" key="3">
    <source>
        <dbReference type="Proteomes" id="UP001159363"/>
    </source>
</evidence>